<evidence type="ECO:0000313" key="2">
    <source>
        <dbReference type="Proteomes" id="UP000233837"/>
    </source>
</evidence>
<gene>
    <name evidence="1" type="ORF">MA16_Dca018012</name>
</gene>
<name>A0A2I0WPD0_9ASPA</name>
<evidence type="ECO:0000313" key="1">
    <source>
        <dbReference type="EMBL" id="PKU77517.1"/>
    </source>
</evidence>
<reference evidence="1 2" key="1">
    <citation type="journal article" date="2016" name="Sci. Rep.">
        <title>The Dendrobium catenatum Lindl. genome sequence provides insights into polysaccharide synthase, floral development and adaptive evolution.</title>
        <authorList>
            <person name="Zhang G.Q."/>
            <person name="Xu Q."/>
            <person name="Bian C."/>
            <person name="Tsai W.C."/>
            <person name="Yeh C.M."/>
            <person name="Liu K.W."/>
            <person name="Yoshida K."/>
            <person name="Zhang L.S."/>
            <person name="Chang S.B."/>
            <person name="Chen F."/>
            <person name="Shi Y."/>
            <person name="Su Y.Y."/>
            <person name="Zhang Y.Q."/>
            <person name="Chen L.J."/>
            <person name="Yin Y."/>
            <person name="Lin M."/>
            <person name="Huang H."/>
            <person name="Deng H."/>
            <person name="Wang Z.W."/>
            <person name="Zhu S.L."/>
            <person name="Zhao X."/>
            <person name="Deng C."/>
            <person name="Niu S.C."/>
            <person name="Huang J."/>
            <person name="Wang M."/>
            <person name="Liu G.H."/>
            <person name="Yang H.J."/>
            <person name="Xiao X.J."/>
            <person name="Hsiao Y.Y."/>
            <person name="Wu W.L."/>
            <person name="Chen Y.Y."/>
            <person name="Mitsuda N."/>
            <person name="Ohme-Takagi M."/>
            <person name="Luo Y.B."/>
            <person name="Van de Peer Y."/>
            <person name="Liu Z.J."/>
        </authorList>
    </citation>
    <scope>NUCLEOTIDE SEQUENCE [LARGE SCALE GENOMIC DNA]</scope>
    <source>
        <tissue evidence="1">The whole plant</tissue>
    </source>
</reference>
<dbReference type="EMBL" id="KZ502493">
    <property type="protein sequence ID" value="PKU77517.1"/>
    <property type="molecule type" value="Genomic_DNA"/>
</dbReference>
<proteinExistence type="predicted"/>
<organism evidence="1 2">
    <name type="scientific">Dendrobium catenatum</name>
    <dbReference type="NCBI Taxonomy" id="906689"/>
    <lineage>
        <taxon>Eukaryota</taxon>
        <taxon>Viridiplantae</taxon>
        <taxon>Streptophyta</taxon>
        <taxon>Embryophyta</taxon>
        <taxon>Tracheophyta</taxon>
        <taxon>Spermatophyta</taxon>
        <taxon>Magnoliopsida</taxon>
        <taxon>Liliopsida</taxon>
        <taxon>Asparagales</taxon>
        <taxon>Orchidaceae</taxon>
        <taxon>Epidendroideae</taxon>
        <taxon>Malaxideae</taxon>
        <taxon>Dendrobiinae</taxon>
        <taxon>Dendrobium</taxon>
    </lineage>
</organism>
<accession>A0A2I0WPD0</accession>
<keyword evidence="2" id="KW-1185">Reference proteome</keyword>
<dbReference type="AlphaFoldDB" id="A0A2I0WPD0"/>
<sequence length="177" mass="20251">MLDLGSPSDFYLTPNFHPSSIPIQCWTSAHRQIPAQSRTFTYHLNFVELQPYARLLPDVELLHVAKHSSDFYLTLNLCPALDLYPTPSFRPLSPDNDIYDHHHPPTTDVDFEATMAAKLAVAKKICNLRGRNRRRRVCGMIRRIVREETHINARMREVMDAWSPSIAVGGRRSSLKG</sequence>
<dbReference type="Proteomes" id="UP000233837">
    <property type="component" value="Unassembled WGS sequence"/>
</dbReference>
<reference evidence="1 2" key="2">
    <citation type="journal article" date="2017" name="Nature">
        <title>The Apostasia genome and the evolution of orchids.</title>
        <authorList>
            <person name="Zhang G.Q."/>
            <person name="Liu K.W."/>
            <person name="Li Z."/>
            <person name="Lohaus R."/>
            <person name="Hsiao Y.Y."/>
            <person name="Niu S.C."/>
            <person name="Wang J.Y."/>
            <person name="Lin Y.C."/>
            <person name="Xu Q."/>
            <person name="Chen L.J."/>
            <person name="Yoshida K."/>
            <person name="Fujiwara S."/>
            <person name="Wang Z.W."/>
            <person name="Zhang Y.Q."/>
            <person name="Mitsuda N."/>
            <person name="Wang M."/>
            <person name="Liu G.H."/>
            <person name="Pecoraro L."/>
            <person name="Huang H.X."/>
            <person name="Xiao X.J."/>
            <person name="Lin M."/>
            <person name="Wu X.Y."/>
            <person name="Wu W.L."/>
            <person name="Chen Y.Y."/>
            <person name="Chang S.B."/>
            <person name="Sakamoto S."/>
            <person name="Ohme-Takagi M."/>
            <person name="Yagi M."/>
            <person name="Zeng S.J."/>
            <person name="Shen C.Y."/>
            <person name="Yeh C.M."/>
            <person name="Luo Y.B."/>
            <person name="Tsai W.C."/>
            <person name="Van de Peer Y."/>
            <person name="Liu Z.J."/>
        </authorList>
    </citation>
    <scope>NUCLEOTIDE SEQUENCE [LARGE SCALE GENOMIC DNA]</scope>
    <source>
        <tissue evidence="1">The whole plant</tissue>
    </source>
</reference>
<protein>
    <submittedName>
        <fullName evidence="1">Uncharacterized protein</fullName>
    </submittedName>
</protein>